<proteinExistence type="predicted"/>
<accession>A0A916YMT4</accession>
<evidence type="ECO:0000313" key="2">
    <source>
        <dbReference type="Proteomes" id="UP000612456"/>
    </source>
</evidence>
<dbReference type="Gene3D" id="3.40.50.850">
    <property type="entry name" value="Isochorismatase-like"/>
    <property type="match status" value="1"/>
</dbReference>
<name>A0A916YMT4_9BACL</name>
<sequence>MKPWIIPTHYYQQFDADYSLEHPAEGYGGWKCADLPIQPDRTAIVMMHVCDCGTRDEYPGWFNSVEYLERSYRIAKEVLKPLVSAARTSGAIKVIHVPYDKRYVTGLPGYERVCRMSPDTPDRLEKADEDEVLFQLRSFRSNQVYPGERNLEDVLQGVERMSFVDGLEPLKDELITASSEQLFAICKAQGINHLIYTGFAINMCLLMSPGGMLDMSRRGILCSAVRQGVTAVENRETAATEMAKEVELWRVALSFGFLYDADDLISLLASDGQMQQSGVS</sequence>
<evidence type="ECO:0000313" key="1">
    <source>
        <dbReference type="EMBL" id="GGD52832.1"/>
    </source>
</evidence>
<dbReference type="InterPro" id="IPR036380">
    <property type="entry name" value="Isochorismatase-like_sf"/>
</dbReference>
<dbReference type="Proteomes" id="UP000612456">
    <property type="component" value="Unassembled WGS sequence"/>
</dbReference>
<protein>
    <recommendedName>
        <fullName evidence="3">Isochorismatase family protein</fullName>
    </recommendedName>
</protein>
<dbReference type="AlphaFoldDB" id="A0A916YMT4"/>
<gene>
    <name evidence="1" type="ORF">GCM10010911_08000</name>
</gene>
<keyword evidence="2" id="KW-1185">Reference proteome</keyword>
<dbReference type="RefSeq" id="WP_188989300.1">
    <property type="nucleotide sequence ID" value="NZ_BMHP01000001.1"/>
</dbReference>
<dbReference type="SUPFAM" id="SSF52499">
    <property type="entry name" value="Isochorismatase-like hydrolases"/>
    <property type="match status" value="1"/>
</dbReference>
<evidence type="ECO:0008006" key="3">
    <source>
        <dbReference type="Google" id="ProtNLM"/>
    </source>
</evidence>
<reference evidence="1" key="1">
    <citation type="journal article" date="2014" name="Int. J. Syst. Evol. Microbiol.">
        <title>Complete genome sequence of Corynebacterium casei LMG S-19264T (=DSM 44701T), isolated from a smear-ripened cheese.</title>
        <authorList>
            <consortium name="US DOE Joint Genome Institute (JGI-PGF)"/>
            <person name="Walter F."/>
            <person name="Albersmeier A."/>
            <person name="Kalinowski J."/>
            <person name="Ruckert C."/>
        </authorList>
    </citation>
    <scope>NUCLEOTIDE SEQUENCE</scope>
    <source>
        <strain evidence="1">CGMCC 1.15178</strain>
    </source>
</reference>
<comment type="caution">
    <text evidence="1">The sequence shown here is derived from an EMBL/GenBank/DDBJ whole genome shotgun (WGS) entry which is preliminary data.</text>
</comment>
<reference evidence="1" key="2">
    <citation type="submission" date="2020-09" db="EMBL/GenBank/DDBJ databases">
        <authorList>
            <person name="Sun Q."/>
            <person name="Zhou Y."/>
        </authorList>
    </citation>
    <scope>NUCLEOTIDE SEQUENCE</scope>
    <source>
        <strain evidence="1">CGMCC 1.15178</strain>
    </source>
</reference>
<organism evidence="1 2">
    <name type="scientific">Paenibacillus nasutitermitis</name>
    <dbReference type="NCBI Taxonomy" id="1652958"/>
    <lineage>
        <taxon>Bacteria</taxon>
        <taxon>Bacillati</taxon>
        <taxon>Bacillota</taxon>
        <taxon>Bacilli</taxon>
        <taxon>Bacillales</taxon>
        <taxon>Paenibacillaceae</taxon>
        <taxon>Paenibacillus</taxon>
    </lineage>
</organism>
<dbReference type="EMBL" id="BMHP01000001">
    <property type="protein sequence ID" value="GGD52832.1"/>
    <property type="molecule type" value="Genomic_DNA"/>
</dbReference>